<evidence type="ECO:0000256" key="1">
    <source>
        <dbReference type="SAM" id="MobiDB-lite"/>
    </source>
</evidence>
<dbReference type="InterPro" id="IPR023298">
    <property type="entry name" value="ATPase_P-typ_TM_dom_sf"/>
</dbReference>
<feature type="region of interest" description="Disordered" evidence="1">
    <location>
        <begin position="20"/>
        <end position="39"/>
    </location>
</feature>
<dbReference type="Proteomes" id="UP000287033">
    <property type="component" value="Unassembled WGS sequence"/>
</dbReference>
<dbReference type="OrthoDB" id="3352408at2759"/>
<name>A0A401TPT0_CHIPU</name>
<dbReference type="AlphaFoldDB" id="A0A401TPT0"/>
<feature type="non-terminal residue" evidence="3">
    <location>
        <position position="39"/>
    </location>
</feature>
<comment type="caution">
    <text evidence="3">The sequence shown here is derived from an EMBL/GenBank/DDBJ whole genome shotgun (WGS) entry which is preliminary data.</text>
</comment>
<protein>
    <recommendedName>
        <fullName evidence="2">Cation-transporting P-type ATPase N-terminal domain-containing protein</fullName>
    </recommendedName>
</protein>
<dbReference type="STRING" id="137246.A0A401TPT0"/>
<reference evidence="3 4" key="1">
    <citation type="journal article" date="2018" name="Nat. Ecol. Evol.">
        <title>Shark genomes provide insights into elasmobranch evolution and the origin of vertebrates.</title>
        <authorList>
            <person name="Hara Y"/>
            <person name="Yamaguchi K"/>
            <person name="Onimaru K"/>
            <person name="Kadota M"/>
            <person name="Koyanagi M"/>
            <person name="Keeley SD"/>
            <person name="Tatsumi K"/>
            <person name="Tanaka K"/>
            <person name="Motone F"/>
            <person name="Kageyama Y"/>
            <person name="Nozu R"/>
            <person name="Adachi N"/>
            <person name="Nishimura O"/>
            <person name="Nakagawa R"/>
            <person name="Tanegashima C"/>
            <person name="Kiyatake I"/>
            <person name="Matsumoto R"/>
            <person name="Murakumo K"/>
            <person name="Nishida K"/>
            <person name="Terakita A"/>
            <person name="Kuratani S"/>
            <person name="Sato K"/>
            <person name="Hyodo S Kuraku.S."/>
        </authorList>
    </citation>
    <scope>NUCLEOTIDE SEQUENCE [LARGE SCALE GENOMIC DNA]</scope>
</reference>
<dbReference type="Pfam" id="PF00690">
    <property type="entry name" value="Cation_ATPase_N"/>
    <property type="match status" value="1"/>
</dbReference>
<dbReference type="SUPFAM" id="SSF81665">
    <property type="entry name" value="Calcium ATPase, transmembrane domain M"/>
    <property type="match status" value="1"/>
</dbReference>
<gene>
    <name evidence="3" type="ORF">chiPu_0028473</name>
</gene>
<evidence type="ECO:0000313" key="4">
    <source>
        <dbReference type="Proteomes" id="UP000287033"/>
    </source>
</evidence>
<proteinExistence type="predicted"/>
<feature type="domain" description="Cation-transporting P-type ATPase N-terminal" evidence="2">
    <location>
        <begin position="5"/>
        <end position="39"/>
    </location>
</feature>
<sequence length="39" mass="4406">MEAPHTRSVDEVLRHFGVNETTGLGSEQLRKGRDKWGPN</sequence>
<evidence type="ECO:0000259" key="2">
    <source>
        <dbReference type="Pfam" id="PF00690"/>
    </source>
</evidence>
<keyword evidence="4" id="KW-1185">Reference proteome</keyword>
<accession>A0A401TPT0</accession>
<organism evidence="3 4">
    <name type="scientific">Chiloscyllium punctatum</name>
    <name type="common">Brownbanded bambooshark</name>
    <name type="synonym">Hemiscyllium punctatum</name>
    <dbReference type="NCBI Taxonomy" id="137246"/>
    <lineage>
        <taxon>Eukaryota</taxon>
        <taxon>Metazoa</taxon>
        <taxon>Chordata</taxon>
        <taxon>Craniata</taxon>
        <taxon>Vertebrata</taxon>
        <taxon>Chondrichthyes</taxon>
        <taxon>Elasmobranchii</taxon>
        <taxon>Galeomorphii</taxon>
        <taxon>Galeoidea</taxon>
        <taxon>Orectolobiformes</taxon>
        <taxon>Hemiscylliidae</taxon>
        <taxon>Chiloscyllium</taxon>
    </lineage>
</organism>
<dbReference type="InterPro" id="IPR004014">
    <property type="entry name" value="ATPase_P-typ_cation-transptr_N"/>
</dbReference>
<dbReference type="EMBL" id="BEZZ01132132">
    <property type="protein sequence ID" value="GCC44623.1"/>
    <property type="molecule type" value="Genomic_DNA"/>
</dbReference>
<evidence type="ECO:0000313" key="3">
    <source>
        <dbReference type="EMBL" id="GCC44623.1"/>
    </source>
</evidence>
<feature type="compositionally biased region" description="Basic and acidic residues" evidence="1">
    <location>
        <begin position="28"/>
        <end position="39"/>
    </location>
</feature>